<dbReference type="eggNOG" id="ENOG5033TPP">
    <property type="taxonomic scope" value="Bacteria"/>
</dbReference>
<dbReference type="AlphaFoldDB" id="D5ZUB0"/>
<feature type="compositionally biased region" description="Low complexity" evidence="1">
    <location>
        <begin position="551"/>
        <end position="567"/>
    </location>
</feature>
<accession>D5ZUB0</accession>
<evidence type="ECO:0000256" key="1">
    <source>
        <dbReference type="SAM" id="MobiDB-lite"/>
    </source>
</evidence>
<sequence length="581" mass="58706">MMSGDKKTPDPYLEERQEAQAQNGALDAFTHMTRFVSPFGPFSPRGFHFGSTSFEGYDLNDMVDIVESANPALLESAAEALVAASNAIQKAAGELNGNLKGIDWKGESNTAFTKWATSLVETAKGIADYADVVGTQVLAASSGLASVRKSMPPRDTRSNPKAIDDIPEAKRVDSNDEYTAAVKAEKHRQEAINQMYRLASYYTVSAGAMQAAEEPVFPKMPDVGVPLPSPSTGNPIERGAPHEVLTPQGAPESSVRNSMVTAVKEQGPGDQLSALKEADRPVPQAVGTEINSVGTLPPQESMRPTNVAPPSTTGPAAAGVFPPAASGAVPPVFRGTTGRATGSSGAPVTKIPPSVQGRVGGAAGSSPTARTGPGPLGQSPRAATPGSVGGRGTGPLGQVGRTAMPGQAESRGTGPVGRGIIGGMPRSGGAATGQVGSVPRSPMGTVGATPPSRSGSGRTNDGVVGGRPVTGAAPGGNNSRPPRGTVIGGEGVPGPRTTGQRPGQHGVIGAPPATPNTGQAPRRSVSSPDGVVGTPNGMVPGTRNNGRTSEGSGAQRGAAGNRGSSAGRSRRDERRDTSATD</sequence>
<feature type="compositionally biased region" description="Low complexity" evidence="1">
    <location>
        <begin position="332"/>
        <end position="346"/>
    </location>
</feature>
<gene>
    <name evidence="2" type="ORF">SSFG_02024</name>
</gene>
<name>D5ZUB0_STRV1</name>
<evidence type="ECO:0000313" key="3">
    <source>
        <dbReference type="Proteomes" id="UP000003824"/>
    </source>
</evidence>
<proteinExistence type="predicted"/>
<feature type="compositionally biased region" description="Basic and acidic residues" evidence="1">
    <location>
        <begin position="569"/>
        <end position="581"/>
    </location>
</feature>
<feature type="region of interest" description="Disordered" evidence="1">
    <location>
        <begin position="332"/>
        <end position="581"/>
    </location>
</feature>
<dbReference type="EMBL" id="DS999641">
    <property type="protein sequence ID" value="EFE66775.2"/>
    <property type="molecule type" value="Genomic_DNA"/>
</dbReference>
<dbReference type="InterPro" id="IPR038332">
    <property type="entry name" value="PPE_sf"/>
</dbReference>
<reference evidence="3" key="1">
    <citation type="submission" date="2008-12" db="EMBL/GenBank/DDBJ databases">
        <title>Annotation of Streptomyces ghanaensis ATCC 14672.</title>
        <authorList>
            <consortium name="The Broad Institute Genome Sequencing Platform"/>
            <consortium name="Broad Institute Microbial Sequencing Center"/>
            <person name="Fischbach M."/>
            <person name="Ward D."/>
            <person name="Young S."/>
            <person name="Kodira C.D."/>
            <person name="Zeng Q."/>
            <person name="Koehrsen M."/>
            <person name="Godfrey P."/>
            <person name="Alvarado L."/>
            <person name="Berlin A.M."/>
            <person name="Borenstein D."/>
            <person name="Chen Z."/>
            <person name="Engels R."/>
            <person name="Freedman E."/>
            <person name="Gellesch M."/>
            <person name="Goldberg J."/>
            <person name="Griggs A."/>
            <person name="Gujja S."/>
            <person name="Heiman D.I."/>
            <person name="Hepburn T.A."/>
            <person name="Howarth C."/>
            <person name="Jen D."/>
            <person name="Larson L."/>
            <person name="Lewis B."/>
            <person name="Mehta T."/>
            <person name="Park D."/>
            <person name="Pearson M."/>
            <person name="Roberts A."/>
            <person name="Saif S."/>
            <person name="Shea T.D."/>
            <person name="Shenoy N."/>
            <person name="Sisk P."/>
            <person name="Stolte C."/>
            <person name="Sykes S.N."/>
            <person name="Walk T."/>
            <person name="White J."/>
            <person name="Yandava C."/>
            <person name="Straight P."/>
            <person name="Clardy J."/>
            <person name="Hung D."/>
            <person name="Kolter R."/>
            <person name="Mekalanos J."/>
            <person name="Walker S."/>
            <person name="Walsh C.T."/>
            <person name="Wieland B.L.C."/>
            <person name="Ilzarbe M."/>
            <person name="Galagan J."/>
            <person name="Nusbaum C."/>
            <person name="Birren B."/>
        </authorList>
    </citation>
    <scope>NUCLEOTIDE SEQUENCE [LARGE SCALE GENOMIC DNA]</scope>
    <source>
        <strain evidence="3">ATCC 14672 / DSM 40746 / JCM 4963 / KCTC 9882 / NRRL B-12104 / FH 1290</strain>
    </source>
</reference>
<protein>
    <submittedName>
        <fullName evidence="2">Uncharacterized protein</fullName>
    </submittedName>
</protein>
<feature type="compositionally biased region" description="Gly residues" evidence="1">
    <location>
        <begin position="414"/>
        <end position="426"/>
    </location>
</feature>
<feature type="compositionally biased region" description="Polar residues" evidence="1">
    <location>
        <begin position="515"/>
        <end position="527"/>
    </location>
</feature>
<feature type="compositionally biased region" description="Gly residues" evidence="1">
    <location>
        <begin position="387"/>
        <end position="397"/>
    </location>
</feature>
<evidence type="ECO:0000313" key="2">
    <source>
        <dbReference type="EMBL" id="EFE66775.2"/>
    </source>
</evidence>
<feature type="compositionally biased region" description="Low complexity" evidence="1">
    <location>
        <begin position="308"/>
        <end position="317"/>
    </location>
</feature>
<organism evidence="2 3">
    <name type="scientific">Streptomyces viridosporus (strain ATCC 14672 / DSM 40746 / JCM 4963 / KCTC 9882 / NRRL B-12104 / FH 1290)</name>
    <name type="common">Streptomyces ghanaensis</name>
    <dbReference type="NCBI Taxonomy" id="566461"/>
    <lineage>
        <taxon>Bacteria</taxon>
        <taxon>Bacillati</taxon>
        <taxon>Actinomycetota</taxon>
        <taxon>Actinomycetes</taxon>
        <taxon>Kitasatosporales</taxon>
        <taxon>Streptomycetaceae</taxon>
        <taxon>Streptomyces</taxon>
    </lineage>
</organism>
<feature type="region of interest" description="Disordered" evidence="1">
    <location>
        <begin position="265"/>
        <end position="317"/>
    </location>
</feature>
<dbReference type="Gene3D" id="1.20.1260.20">
    <property type="entry name" value="PPE superfamily"/>
    <property type="match status" value="1"/>
</dbReference>
<dbReference type="Proteomes" id="UP000003824">
    <property type="component" value="Unassembled WGS sequence"/>
</dbReference>